<evidence type="ECO:0000313" key="2">
    <source>
        <dbReference type="EMBL" id="OZI19732.1"/>
    </source>
</evidence>
<dbReference type="STRING" id="1416803.CAL13_06225"/>
<keyword evidence="1" id="KW-0472">Membrane</keyword>
<sequence>MNQTLAVWLLIALALVCANLPFLNERVFALFVWRQNGVPVPKPLWLRLFELLVFYLIVGVLGFAFESALGNRFSQGWEFYAIGLCLFLVLAYPGFVIRYLLKRRRSARQG</sequence>
<name>A0A261R515_9BORD</name>
<organism evidence="2 3">
    <name type="scientific">Bordetella genomosp. 9</name>
    <dbReference type="NCBI Taxonomy" id="1416803"/>
    <lineage>
        <taxon>Bacteria</taxon>
        <taxon>Pseudomonadati</taxon>
        <taxon>Pseudomonadota</taxon>
        <taxon>Betaproteobacteria</taxon>
        <taxon>Burkholderiales</taxon>
        <taxon>Alcaligenaceae</taxon>
        <taxon>Bordetella</taxon>
    </lineage>
</organism>
<dbReference type="AlphaFoldDB" id="A0A261R515"/>
<evidence type="ECO:0000313" key="3">
    <source>
        <dbReference type="Proteomes" id="UP000216857"/>
    </source>
</evidence>
<dbReference type="RefSeq" id="WP_094848362.1">
    <property type="nucleotide sequence ID" value="NZ_NEVJ01000003.1"/>
</dbReference>
<protein>
    <recommendedName>
        <fullName evidence="4">DUF2818 domain-containing protein</fullName>
    </recommendedName>
</protein>
<keyword evidence="1" id="KW-0812">Transmembrane</keyword>
<dbReference type="InterPro" id="IPR016768">
    <property type="entry name" value="UCP019883"/>
</dbReference>
<evidence type="ECO:0008006" key="4">
    <source>
        <dbReference type="Google" id="ProtNLM"/>
    </source>
</evidence>
<keyword evidence="1" id="KW-1133">Transmembrane helix</keyword>
<dbReference type="EMBL" id="NEVJ01000003">
    <property type="protein sequence ID" value="OZI19732.1"/>
    <property type="molecule type" value="Genomic_DNA"/>
</dbReference>
<feature type="transmembrane region" description="Helical" evidence="1">
    <location>
        <begin position="77"/>
        <end position="101"/>
    </location>
</feature>
<dbReference type="OrthoDB" id="5785537at2"/>
<gene>
    <name evidence="2" type="ORF">CAL26_19320</name>
</gene>
<feature type="transmembrane region" description="Helical" evidence="1">
    <location>
        <begin position="6"/>
        <end position="23"/>
    </location>
</feature>
<accession>A0A261R515</accession>
<dbReference type="Pfam" id="PF10993">
    <property type="entry name" value="DUF2818"/>
    <property type="match status" value="1"/>
</dbReference>
<feature type="transmembrane region" description="Helical" evidence="1">
    <location>
        <begin position="44"/>
        <end position="65"/>
    </location>
</feature>
<proteinExistence type="predicted"/>
<keyword evidence="3" id="KW-1185">Reference proteome</keyword>
<dbReference type="Proteomes" id="UP000216857">
    <property type="component" value="Unassembled WGS sequence"/>
</dbReference>
<evidence type="ECO:0000256" key="1">
    <source>
        <dbReference type="SAM" id="Phobius"/>
    </source>
</evidence>
<reference evidence="2" key="1">
    <citation type="submission" date="2017-05" db="EMBL/GenBank/DDBJ databases">
        <title>Complete and WGS of Bordetella genogroups.</title>
        <authorList>
            <person name="Spilker T."/>
            <person name="Lipuma J."/>
        </authorList>
    </citation>
    <scope>NUCLEOTIDE SEQUENCE</scope>
    <source>
        <strain evidence="2">AU21707</strain>
    </source>
</reference>
<dbReference type="PIRSF" id="PIRSF019883">
    <property type="entry name" value="UCP019883"/>
    <property type="match status" value="1"/>
</dbReference>
<comment type="caution">
    <text evidence="2">The sequence shown here is derived from an EMBL/GenBank/DDBJ whole genome shotgun (WGS) entry which is preliminary data.</text>
</comment>